<gene>
    <name evidence="3" type="primary">polA_25</name>
    <name evidence="3" type="ORF">g.102851</name>
</gene>
<dbReference type="Gene3D" id="1.10.150.20">
    <property type="entry name" value="5' to 3' exonuclease, C-terminal subdomain"/>
    <property type="match status" value="1"/>
</dbReference>
<dbReference type="CDD" id="cd08640">
    <property type="entry name" value="DNA_pol_A_plastid_like"/>
    <property type="match status" value="1"/>
</dbReference>
<dbReference type="FunFam" id="3.30.420.10:FF:000051">
    <property type="entry name" value="DNA polymerase I"/>
    <property type="match status" value="1"/>
</dbReference>
<protein>
    <submittedName>
        <fullName evidence="3">DNA polymerase I</fullName>
    </submittedName>
</protein>
<feature type="non-terminal residue" evidence="3">
    <location>
        <position position="1062"/>
    </location>
</feature>
<evidence type="ECO:0000259" key="2">
    <source>
        <dbReference type="SMART" id="SM00482"/>
    </source>
</evidence>
<dbReference type="SUPFAM" id="SSF53098">
    <property type="entry name" value="Ribonuclease H-like"/>
    <property type="match status" value="1"/>
</dbReference>
<dbReference type="Pfam" id="PF00476">
    <property type="entry name" value="DNA_pol_A"/>
    <property type="match status" value="2"/>
</dbReference>
<evidence type="ECO:0000313" key="3">
    <source>
        <dbReference type="EMBL" id="JAT41466.1"/>
    </source>
</evidence>
<dbReference type="InterPro" id="IPR002562">
    <property type="entry name" value="3'-5'_exonuclease_dom"/>
</dbReference>
<dbReference type="GO" id="GO:0003887">
    <property type="term" value="F:DNA-directed DNA polymerase activity"/>
    <property type="evidence" value="ECO:0007669"/>
    <property type="project" value="InterPro"/>
</dbReference>
<proteinExistence type="predicted"/>
<dbReference type="GO" id="GO:0006302">
    <property type="term" value="P:double-strand break repair"/>
    <property type="evidence" value="ECO:0007669"/>
    <property type="project" value="TreeGrafter"/>
</dbReference>
<dbReference type="PANTHER" id="PTHR10133:SF27">
    <property type="entry name" value="DNA POLYMERASE NU"/>
    <property type="match status" value="1"/>
</dbReference>
<dbReference type="InterPro" id="IPR001098">
    <property type="entry name" value="DNA-dir_DNA_pol_A_palm_dom"/>
</dbReference>
<evidence type="ECO:0000256" key="1">
    <source>
        <dbReference type="ARBA" id="ARBA00022705"/>
    </source>
</evidence>
<dbReference type="InterPro" id="IPR036397">
    <property type="entry name" value="RNaseH_sf"/>
</dbReference>
<dbReference type="PRINTS" id="PR00868">
    <property type="entry name" value="DNAPOLI"/>
</dbReference>
<sequence>MPCLLLRISHMKRICSLKHYNAVPCHIANLKSRCASVIFWRLVYVKDNMRATGHPIYFSSLSFCPKSESSSSFIDVTKSNSKPEALVAGISRENDLKTFCRTMPSDDSSSRTVWLKESKSVKFQRLSHQIFQSWEGSQGLRFLGTQKQISQNFLNRKVTVDVLHGGIVEDGNVYDSTNISSVSLDNLMLEDLNCLTKPDQNPNFDLPRQMPSTSAFEKTFQYKGSLSQKHFDADGRLSEVVPGTENVFVTDTKEDGFADKEHSKTGSTLKTIGHGKLEIDGQVHLKKLTQIYGKILIVDKVSTAKRVAQMLTTKYKDLVHACNTEVAGIDVKQETPVCHGKIICFSIYPGPEADFGNGKSCLWVDILDGERNILKEFAPFFEDSSIRKVWHNYSFGYHAIQNHGIRVSGFYADTMHLARLWDSSRRNNGGYSLEALTVDSRVMSGQLSGKAKDDLTLGKISMKHVFGRNNMRKDGSEGKLITIPPVEELQRDMRIPWICYSTLDSISTLKLYESLSYKLRRKDWLINSKNKGSMYDFYESYWHPFGDLLTKMESEGMLVDQAYLAEIERVAIAEQREAADRFRKWASKYCADAKYMNVGSDTQIRQLFFGGVQNRKDPNESLPMSKNFKVPNCAKVIETGKKSPSKYLNITLTNICQSDLMEADVYTVTGWPSVGIDALKSFAGNVSANDFCETGDGIYFQSDDNRGSTMHHEDIDASAYGKAYGAFGECQDGIEACHAIATLCDVCFIDSLISNFILPLQENHISGKDGRVHCSLNINTETGRLSARRPNLQNQPALEKDRYKIRQAFIAEPGNSLIVADYGQLELRLLAHLADCKSMLDAFKAGGDFHSRTAMNMYDYIQEAVLLKKVLLEWHPQPGEEKPPVPLLKDVFASERRKAKMLNFSIVYGKTPVGLSRDWKVPIGVAKKTVDLWYKEKQEVLKWQEERKKEALGENRCVHTLLGRARNFPSVHSGSSCQRGHIERAAINTPVQGSAADVAMCAMLQIAKNNHLKELKWKLLLQVHDEVILEGPTESAEEAKAFVVECMSKPFNGLNILKVDLA</sequence>
<dbReference type="Gene3D" id="3.30.70.370">
    <property type="match status" value="1"/>
</dbReference>
<dbReference type="SUPFAM" id="SSF56672">
    <property type="entry name" value="DNA/RNA polymerases"/>
    <property type="match status" value="1"/>
</dbReference>
<dbReference type="InterPro" id="IPR002298">
    <property type="entry name" value="DNA_polymerase_A"/>
</dbReference>
<dbReference type="GO" id="GO:0003677">
    <property type="term" value="F:DNA binding"/>
    <property type="evidence" value="ECO:0007669"/>
    <property type="project" value="InterPro"/>
</dbReference>
<keyword evidence="1" id="KW-0235">DNA replication</keyword>
<dbReference type="SMART" id="SM00482">
    <property type="entry name" value="POLAc"/>
    <property type="match status" value="1"/>
</dbReference>
<dbReference type="AlphaFoldDB" id="A0A1D1XGG8"/>
<dbReference type="Gene3D" id="3.30.420.10">
    <property type="entry name" value="Ribonuclease H-like superfamily/Ribonuclease H"/>
    <property type="match status" value="1"/>
</dbReference>
<feature type="domain" description="DNA-directed DNA polymerase family A palm" evidence="2">
    <location>
        <begin position="804"/>
        <end position="1035"/>
    </location>
</feature>
<dbReference type="InterPro" id="IPR012337">
    <property type="entry name" value="RNaseH-like_sf"/>
</dbReference>
<dbReference type="EMBL" id="GDJX01026470">
    <property type="protein sequence ID" value="JAT41466.1"/>
    <property type="molecule type" value="Transcribed_RNA"/>
</dbReference>
<organism evidence="3">
    <name type="scientific">Anthurium amnicola</name>
    <dbReference type="NCBI Taxonomy" id="1678845"/>
    <lineage>
        <taxon>Eukaryota</taxon>
        <taxon>Viridiplantae</taxon>
        <taxon>Streptophyta</taxon>
        <taxon>Embryophyta</taxon>
        <taxon>Tracheophyta</taxon>
        <taxon>Spermatophyta</taxon>
        <taxon>Magnoliopsida</taxon>
        <taxon>Liliopsida</taxon>
        <taxon>Araceae</taxon>
        <taxon>Pothoideae</taxon>
        <taxon>Potheae</taxon>
        <taxon>Anthurium</taxon>
    </lineage>
</organism>
<dbReference type="PANTHER" id="PTHR10133">
    <property type="entry name" value="DNA POLYMERASE I"/>
    <property type="match status" value="1"/>
</dbReference>
<accession>A0A1D1XGG8</accession>
<dbReference type="Pfam" id="PF01612">
    <property type="entry name" value="DNA_pol_A_exo1"/>
    <property type="match status" value="1"/>
</dbReference>
<dbReference type="InterPro" id="IPR043502">
    <property type="entry name" value="DNA/RNA_pol_sf"/>
</dbReference>
<reference evidence="3" key="1">
    <citation type="submission" date="2015-07" db="EMBL/GenBank/DDBJ databases">
        <title>Transcriptome Assembly of Anthurium amnicola.</title>
        <authorList>
            <person name="Suzuki J."/>
        </authorList>
    </citation>
    <scope>NUCLEOTIDE SEQUENCE</scope>
</reference>
<name>A0A1D1XGG8_9ARAE</name>
<dbReference type="GO" id="GO:0006261">
    <property type="term" value="P:DNA-templated DNA replication"/>
    <property type="evidence" value="ECO:0007669"/>
    <property type="project" value="InterPro"/>
</dbReference>
<dbReference type="GO" id="GO:0008408">
    <property type="term" value="F:3'-5' exonuclease activity"/>
    <property type="evidence" value="ECO:0007669"/>
    <property type="project" value="InterPro"/>
</dbReference>